<evidence type="ECO:0000256" key="1">
    <source>
        <dbReference type="SAM" id="Phobius"/>
    </source>
</evidence>
<keyword evidence="1" id="KW-0472">Membrane</keyword>
<organism evidence="2 3">
    <name type="scientific">Callosobruchus maculatus</name>
    <name type="common">Southern cowpea weevil</name>
    <name type="synonym">Pulse bruchid</name>
    <dbReference type="NCBI Taxonomy" id="64391"/>
    <lineage>
        <taxon>Eukaryota</taxon>
        <taxon>Metazoa</taxon>
        <taxon>Ecdysozoa</taxon>
        <taxon>Arthropoda</taxon>
        <taxon>Hexapoda</taxon>
        <taxon>Insecta</taxon>
        <taxon>Pterygota</taxon>
        <taxon>Neoptera</taxon>
        <taxon>Endopterygota</taxon>
        <taxon>Coleoptera</taxon>
        <taxon>Polyphaga</taxon>
        <taxon>Cucujiformia</taxon>
        <taxon>Chrysomeloidea</taxon>
        <taxon>Chrysomelidae</taxon>
        <taxon>Bruchinae</taxon>
        <taxon>Bruchini</taxon>
        <taxon>Callosobruchus</taxon>
    </lineage>
</organism>
<name>A0A653CJL0_CALMS</name>
<dbReference type="EMBL" id="CAACVG010007996">
    <property type="protein sequence ID" value="VEN47969.1"/>
    <property type="molecule type" value="Genomic_DNA"/>
</dbReference>
<proteinExistence type="predicted"/>
<keyword evidence="1" id="KW-1133">Transmembrane helix</keyword>
<dbReference type="OrthoDB" id="6659708at2759"/>
<dbReference type="Proteomes" id="UP000410492">
    <property type="component" value="Unassembled WGS sequence"/>
</dbReference>
<evidence type="ECO:0000313" key="3">
    <source>
        <dbReference type="Proteomes" id="UP000410492"/>
    </source>
</evidence>
<dbReference type="AlphaFoldDB" id="A0A653CJL0"/>
<evidence type="ECO:0000313" key="2">
    <source>
        <dbReference type="EMBL" id="VEN47969.1"/>
    </source>
</evidence>
<feature type="transmembrane region" description="Helical" evidence="1">
    <location>
        <begin position="14"/>
        <end position="34"/>
    </location>
</feature>
<reference evidence="2 3" key="1">
    <citation type="submission" date="2019-01" db="EMBL/GenBank/DDBJ databases">
        <authorList>
            <person name="Sayadi A."/>
        </authorList>
    </citation>
    <scope>NUCLEOTIDE SEQUENCE [LARGE SCALE GENOMIC DNA]</scope>
</reference>
<keyword evidence="3" id="KW-1185">Reference proteome</keyword>
<sequence length="92" mass="11047">MLCCRQRFFHTNNLYVICSLLLAAGFILQIKVLYNNHQKHIRFLEYKQRINDVYEAVHLVERLANHTNSLINKMDKTMRSYKYNKIRLKGTS</sequence>
<protein>
    <submittedName>
        <fullName evidence="2">Uncharacterized protein</fullName>
    </submittedName>
</protein>
<accession>A0A653CJL0</accession>
<keyword evidence="1" id="KW-0812">Transmembrane</keyword>
<gene>
    <name evidence="2" type="ORF">CALMAC_LOCUS9592</name>
</gene>